<gene>
    <name evidence="2" type="ORF">EVAR_25353_1</name>
</gene>
<organism evidence="2 3">
    <name type="scientific">Eumeta variegata</name>
    <name type="common">Bagworm moth</name>
    <name type="synonym">Eumeta japonica</name>
    <dbReference type="NCBI Taxonomy" id="151549"/>
    <lineage>
        <taxon>Eukaryota</taxon>
        <taxon>Metazoa</taxon>
        <taxon>Ecdysozoa</taxon>
        <taxon>Arthropoda</taxon>
        <taxon>Hexapoda</taxon>
        <taxon>Insecta</taxon>
        <taxon>Pterygota</taxon>
        <taxon>Neoptera</taxon>
        <taxon>Endopterygota</taxon>
        <taxon>Lepidoptera</taxon>
        <taxon>Glossata</taxon>
        <taxon>Ditrysia</taxon>
        <taxon>Tineoidea</taxon>
        <taxon>Psychidae</taxon>
        <taxon>Oiketicinae</taxon>
        <taxon>Eumeta</taxon>
    </lineage>
</organism>
<accession>A0A4C1Y0B3</accession>
<sequence length="80" mass="8429">MDVESRQGVSTHARPPGVTWERARREGGKVKLGLKVRRSSPAGRPTRSGRFVHAGPSSATGGPRSVKCTTGGTNHVPLAQ</sequence>
<dbReference type="AlphaFoldDB" id="A0A4C1Y0B3"/>
<evidence type="ECO:0000313" key="2">
    <source>
        <dbReference type="EMBL" id="GBP67957.1"/>
    </source>
</evidence>
<evidence type="ECO:0000313" key="3">
    <source>
        <dbReference type="Proteomes" id="UP000299102"/>
    </source>
</evidence>
<name>A0A4C1Y0B3_EUMVA</name>
<proteinExistence type="predicted"/>
<dbReference type="Proteomes" id="UP000299102">
    <property type="component" value="Unassembled WGS sequence"/>
</dbReference>
<dbReference type="EMBL" id="BGZK01000997">
    <property type="protein sequence ID" value="GBP67957.1"/>
    <property type="molecule type" value="Genomic_DNA"/>
</dbReference>
<feature type="region of interest" description="Disordered" evidence="1">
    <location>
        <begin position="1"/>
        <end position="80"/>
    </location>
</feature>
<reference evidence="2 3" key="1">
    <citation type="journal article" date="2019" name="Commun. Biol.">
        <title>The bagworm genome reveals a unique fibroin gene that provides high tensile strength.</title>
        <authorList>
            <person name="Kono N."/>
            <person name="Nakamura H."/>
            <person name="Ohtoshi R."/>
            <person name="Tomita M."/>
            <person name="Numata K."/>
            <person name="Arakawa K."/>
        </authorList>
    </citation>
    <scope>NUCLEOTIDE SEQUENCE [LARGE SCALE GENOMIC DNA]</scope>
</reference>
<protein>
    <submittedName>
        <fullName evidence="2">Uncharacterized protein</fullName>
    </submittedName>
</protein>
<comment type="caution">
    <text evidence="2">The sequence shown here is derived from an EMBL/GenBank/DDBJ whole genome shotgun (WGS) entry which is preliminary data.</text>
</comment>
<evidence type="ECO:0000256" key="1">
    <source>
        <dbReference type="SAM" id="MobiDB-lite"/>
    </source>
</evidence>
<keyword evidence="3" id="KW-1185">Reference proteome</keyword>